<dbReference type="RefSeq" id="WP_011873240.1">
    <property type="nucleotide sequence ID" value="NZ_BAAAGS010000071.1"/>
</dbReference>
<dbReference type="EMBL" id="BAAAGS010000071">
    <property type="protein sequence ID" value="GAA0556529.1"/>
    <property type="molecule type" value="Genomic_DNA"/>
</dbReference>
<name>A0ABN1E087_SACER</name>
<dbReference type="Proteomes" id="UP001500729">
    <property type="component" value="Unassembled WGS sequence"/>
</dbReference>
<keyword evidence="2" id="KW-1185">Reference proteome</keyword>
<accession>A0ABN1E087</accession>
<protein>
    <recommendedName>
        <fullName evidence="3">Pyrroloquinoline-quinone binding quinoprotein</fullName>
    </recommendedName>
</protein>
<dbReference type="InterPro" id="IPR011047">
    <property type="entry name" value="Quinoprotein_ADH-like_sf"/>
</dbReference>
<evidence type="ECO:0000313" key="2">
    <source>
        <dbReference type="Proteomes" id="UP001500729"/>
    </source>
</evidence>
<sequence length="403" mass="42753">MVRPERRTKADLAAVVLIAVAVLAASVVVWAGSDARATISEPAAQSAPDLPDPESVRVPESLREAWREPSPATPVPVVAGPAVVTAGGNEVVGRDPATGQVRWRYARDIPLCTVGESWKRAIAVYRKDHNCSEVTSLRGSNGVRGPQRNGDAEFGTRLLSDGTYVTASGRRAVESWRSDLVRTQQYGIPPAMKNPDNNLKRPDCQYGSVAVGDQRFGLVEECPGEPGGRITLLKTKPEDDEKPEELFSTGLGLPGASVVAVSKDHAAVLAPDRSQLLVYDGNAAVVGSFPVRIGPRDTTANSRIEATTRDGQVYWFTGTDTVALHPDDLTPLWTAPDTLGPGTVVGGKLLVPVRDGLAVLDPATGARERVIPVDRQGYAGPVGLDSAGDVLVEQRGETLVALR</sequence>
<proteinExistence type="predicted"/>
<reference evidence="1 2" key="1">
    <citation type="journal article" date="2019" name="Int. J. Syst. Evol. Microbiol.">
        <title>The Global Catalogue of Microorganisms (GCM) 10K type strain sequencing project: providing services to taxonomists for standard genome sequencing and annotation.</title>
        <authorList>
            <consortium name="The Broad Institute Genomics Platform"/>
            <consortium name="The Broad Institute Genome Sequencing Center for Infectious Disease"/>
            <person name="Wu L."/>
            <person name="Ma J."/>
        </authorList>
    </citation>
    <scope>NUCLEOTIDE SEQUENCE [LARGE SCALE GENOMIC DNA]</scope>
    <source>
        <strain evidence="1 2">JCM 10303</strain>
    </source>
</reference>
<dbReference type="SUPFAM" id="SSF50998">
    <property type="entry name" value="Quinoprotein alcohol dehydrogenase-like"/>
    <property type="match status" value="1"/>
</dbReference>
<organism evidence="1 2">
    <name type="scientific">Saccharopolyspora erythraea</name>
    <name type="common">Streptomyces erythraeus</name>
    <dbReference type="NCBI Taxonomy" id="1836"/>
    <lineage>
        <taxon>Bacteria</taxon>
        <taxon>Bacillati</taxon>
        <taxon>Actinomycetota</taxon>
        <taxon>Actinomycetes</taxon>
        <taxon>Pseudonocardiales</taxon>
        <taxon>Pseudonocardiaceae</taxon>
        <taxon>Saccharopolyspora</taxon>
    </lineage>
</organism>
<evidence type="ECO:0008006" key="3">
    <source>
        <dbReference type="Google" id="ProtNLM"/>
    </source>
</evidence>
<comment type="caution">
    <text evidence="1">The sequence shown here is derived from an EMBL/GenBank/DDBJ whole genome shotgun (WGS) entry which is preliminary data.</text>
</comment>
<gene>
    <name evidence="1" type="ORF">GCM10009533_62780</name>
</gene>
<evidence type="ECO:0000313" key="1">
    <source>
        <dbReference type="EMBL" id="GAA0556529.1"/>
    </source>
</evidence>